<dbReference type="SUPFAM" id="SSF52467">
    <property type="entry name" value="DHS-like NAD/FAD-binding domain"/>
    <property type="match status" value="1"/>
</dbReference>
<accession>A0A1J4K4M3</accession>
<reference evidence="5" key="1">
    <citation type="submission" date="2016-10" db="EMBL/GenBank/DDBJ databases">
        <authorList>
            <person name="Benchimol M."/>
            <person name="Almeida L.G."/>
            <person name="Vasconcelos A.T."/>
            <person name="Perreira-Neves A."/>
            <person name="Rosa I.A."/>
            <person name="Tasca T."/>
            <person name="Bogo M.R."/>
            <person name="de Souza W."/>
        </authorList>
    </citation>
    <scope>NUCLEOTIDE SEQUENCE [LARGE SCALE GENOMIC DNA]</scope>
    <source>
        <strain evidence="5">K</strain>
    </source>
</reference>
<dbReference type="Gene3D" id="3.40.50.1220">
    <property type="entry name" value="TPP-binding domain"/>
    <property type="match status" value="1"/>
</dbReference>
<feature type="active site" description="Proton acceptor" evidence="3">
    <location>
        <position position="146"/>
    </location>
</feature>
<dbReference type="GeneID" id="94827288"/>
<evidence type="ECO:0000313" key="5">
    <source>
        <dbReference type="EMBL" id="OHT06393.1"/>
    </source>
</evidence>
<dbReference type="OrthoDB" id="424302at2759"/>
<protein>
    <submittedName>
        <fullName evidence="5">Transcriptional regulator, Sir2 family protein</fullName>
    </submittedName>
</protein>
<dbReference type="GO" id="GO:0070403">
    <property type="term" value="F:NAD+ binding"/>
    <property type="evidence" value="ECO:0007669"/>
    <property type="project" value="InterPro"/>
</dbReference>
<dbReference type="VEuPathDB" id="TrichDB:TRFO_05592"/>
<comment type="caution">
    <text evidence="5">The sequence shown here is derived from an EMBL/GenBank/DDBJ whole genome shotgun (WGS) entry which is preliminary data.</text>
</comment>
<evidence type="ECO:0000313" key="6">
    <source>
        <dbReference type="Proteomes" id="UP000179807"/>
    </source>
</evidence>
<dbReference type="InterPro" id="IPR026591">
    <property type="entry name" value="Sirtuin_cat_small_dom_sf"/>
</dbReference>
<feature type="binding site" evidence="3">
    <location>
        <position position="178"/>
    </location>
    <ligand>
        <name>Zn(2+)</name>
        <dbReference type="ChEBI" id="CHEBI:29105"/>
    </ligand>
</feature>
<dbReference type="InterPro" id="IPR029035">
    <property type="entry name" value="DHS-like_NAD/FAD-binding_dom"/>
</dbReference>
<dbReference type="GO" id="GO:0005634">
    <property type="term" value="C:nucleus"/>
    <property type="evidence" value="ECO:0007669"/>
    <property type="project" value="TreeGrafter"/>
</dbReference>
<dbReference type="GO" id="GO:0017136">
    <property type="term" value="F:histone deacetylase activity, NAD-dependent"/>
    <property type="evidence" value="ECO:0007669"/>
    <property type="project" value="TreeGrafter"/>
</dbReference>
<evidence type="ECO:0000259" key="4">
    <source>
        <dbReference type="PROSITE" id="PS50305"/>
    </source>
</evidence>
<dbReference type="PROSITE" id="PS50305">
    <property type="entry name" value="SIRTUIN"/>
    <property type="match status" value="1"/>
</dbReference>
<keyword evidence="3" id="KW-0479">Metal-binding</keyword>
<dbReference type="InterPro" id="IPR050134">
    <property type="entry name" value="NAD-dep_sirtuin_deacylases"/>
</dbReference>
<dbReference type="GO" id="GO:0046872">
    <property type="term" value="F:metal ion binding"/>
    <property type="evidence" value="ECO:0007669"/>
    <property type="project" value="UniProtKB-KW"/>
</dbReference>
<gene>
    <name evidence="5" type="ORF">TRFO_05592</name>
</gene>
<evidence type="ECO:0000256" key="2">
    <source>
        <dbReference type="ARBA" id="ARBA00023027"/>
    </source>
</evidence>
<organism evidence="5 6">
    <name type="scientific">Tritrichomonas foetus</name>
    <dbReference type="NCBI Taxonomy" id="1144522"/>
    <lineage>
        <taxon>Eukaryota</taxon>
        <taxon>Metamonada</taxon>
        <taxon>Parabasalia</taxon>
        <taxon>Tritrichomonadida</taxon>
        <taxon>Tritrichomonadidae</taxon>
        <taxon>Tritrichomonas</taxon>
    </lineage>
</organism>
<proteinExistence type="predicted"/>
<keyword evidence="3" id="KW-0862">Zinc</keyword>
<dbReference type="InterPro" id="IPR026590">
    <property type="entry name" value="Ssirtuin_cat_dom"/>
</dbReference>
<evidence type="ECO:0000256" key="1">
    <source>
        <dbReference type="ARBA" id="ARBA00022679"/>
    </source>
</evidence>
<keyword evidence="6" id="KW-1185">Reference proteome</keyword>
<dbReference type="PANTHER" id="PTHR11085:SF10">
    <property type="entry name" value="NAD-DEPENDENT PROTEIN DEACYLASE SIRTUIN-5, MITOCHONDRIAL-RELATED"/>
    <property type="match status" value="1"/>
</dbReference>
<dbReference type="RefSeq" id="XP_068359529.1">
    <property type="nucleotide sequence ID" value="XM_068492584.1"/>
</dbReference>
<dbReference type="AlphaFoldDB" id="A0A1J4K4M3"/>
<feature type="binding site" evidence="3">
    <location>
        <position position="181"/>
    </location>
    <ligand>
        <name>Zn(2+)</name>
        <dbReference type="ChEBI" id="CHEBI:29105"/>
    </ligand>
</feature>
<dbReference type="Proteomes" id="UP000179807">
    <property type="component" value="Unassembled WGS sequence"/>
</dbReference>
<dbReference type="PANTHER" id="PTHR11085">
    <property type="entry name" value="NAD-DEPENDENT PROTEIN DEACYLASE SIRTUIN-5, MITOCHONDRIAL-RELATED"/>
    <property type="match status" value="1"/>
</dbReference>
<keyword evidence="1" id="KW-0808">Transferase</keyword>
<dbReference type="Pfam" id="PF02146">
    <property type="entry name" value="SIR2"/>
    <property type="match status" value="1"/>
</dbReference>
<evidence type="ECO:0000256" key="3">
    <source>
        <dbReference type="PROSITE-ProRule" id="PRU00236"/>
    </source>
</evidence>
<feature type="binding site" evidence="3">
    <location>
        <position position="155"/>
    </location>
    <ligand>
        <name>Zn(2+)</name>
        <dbReference type="ChEBI" id="CHEBI:29105"/>
    </ligand>
</feature>
<feature type="binding site" evidence="3">
    <location>
        <position position="158"/>
    </location>
    <ligand>
        <name>Zn(2+)</name>
        <dbReference type="ChEBI" id="CHEBI:29105"/>
    </ligand>
</feature>
<sequence>MGNLFSNFFELTFKDTDAGYRIPCENTVDFVIELLKNYKGRVCIITGAGISAHVLPTFRSNNNSGIWDILKSPILSKSHFYENPHPSWRLSANIRSLQIQKSLVPSLSHYVIHELIQHNYISKVITQNVDSLHHFDGDDDKVIELHGCVKDYGVCETCNMRRNVDLMQFLNDSEVPRCEVCGAVLKPPVAFFEDMIQKDLRESAYSTINQCDVLFLVGTHCAVDPVLSIAQYAKQIGAIIVEINTETTHATPFADVVLKGACDDVFEQIGQELFPGKEFPKSGVEKNC</sequence>
<feature type="domain" description="Deacetylase sirtuin-type" evidence="4">
    <location>
        <begin position="21"/>
        <end position="277"/>
    </location>
</feature>
<name>A0A1J4K4M3_9EUKA</name>
<dbReference type="EMBL" id="MLAK01000727">
    <property type="protein sequence ID" value="OHT06393.1"/>
    <property type="molecule type" value="Genomic_DNA"/>
</dbReference>
<dbReference type="Gene3D" id="3.30.1600.10">
    <property type="entry name" value="SIR2/SIRT2 'Small Domain"/>
    <property type="match status" value="1"/>
</dbReference>
<keyword evidence="2" id="KW-0520">NAD</keyword>
<dbReference type="InterPro" id="IPR003000">
    <property type="entry name" value="Sirtuin"/>
</dbReference>